<evidence type="ECO:0000256" key="5">
    <source>
        <dbReference type="ARBA" id="ARBA00023134"/>
    </source>
</evidence>
<feature type="binding site" evidence="6">
    <location>
        <position position="76"/>
    </location>
    <ligand>
        <name>GTP</name>
        <dbReference type="ChEBI" id="CHEBI:37565"/>
    </ligand>
</feature>
<dbReference type="GO" id="GO:0005525">
    <property type="term" value="F:GTP binding"/>
    <property type="evidence" value="ECO:0007669"/>
    <property type="project" value="UniProtKB-UniRule"/>
</dbReference>
<protein>
    <recommendedName>
        <fullName evidence="6">GTP-dependent dephospho-CoA kinase</fullName>
        <ecNumber evidence="6">2.7.1.237</ecNumber>
    </recommendedName>
    <alternativeName>
        <fullName evidence="6">Dephospho-coenzyme A kinase</fullName>
        <shortName evidence="6">DPCK</shortName>
    </alternativeName>
</protein>
<organism evidence="7">
    <name type="scientific">Thermofilum adornatum</name>
    <dbReference type="NCBI Taxonomy" id="1365176"/>
    <lineage>
        <taxon>Archaea</taxon>
        <taxon>Thermoproteota</taxon>
        <taxon>Thermoprotei</taxon>
        <taxon>Thermofilales</taxon>
        <taxon>Thermofilaceae</taxon>
        <taxon>Thermofilum</taxon>
    </lineage>
</organism>
<keyword evidence="4 6" id="KW-0173">Coenzyme A biosynthesis</keyword>
<dbReference type="GO" id="GO:0015937">
    <property type="term" value="P:coenzyme A biosynthetic process"/>
    <property type="evidence" value="ECO:0007669"/>
    <property type="project" value="UniProtKB-UniRule"/>
</dbReference>
<proteinExistence type="inferred from homology"/>
<dbReference type="PANTHER" id="PTHR40732">
    <property type="entry name" value="UPF0218 PROTEIN TK1697"/>
    <property type="match status" value="1"/>
</dbReference>
<comment type="pathway">
    <text evidence="6">Cofactor biosynthesis; coenzyme A biosynthesis.</text>
</comment>
<dbReference type="Pfam" id="PF04019">
    <property type="entry name" value="DUF359"/>
    <property type="match status" value="1"/>
</dbReference>
<comment type="caution">
    <text evidence="7">The sequence shown here is derived from an EMBL/GenBank/DDBJ whole genome shotgun (WGS) entry which is preliminary data.</text>
</comment>
<feature type="binding site" evidence="6">
    <location>
        <position position="134"/>
    </location>
    <ligand>
        <name>GTP</name>
        <dbReference type="ChEBI" id="CHEBI:37565"/>
    </ligand>
</feature>
<name>A0A7C1GLK1_9CREN</name>
<dbReference type="PANTHER" id="PTHR40732:SF1">
    <property type="entry name" value="GTP-DEPENDENT DEPHOSPHO-COA KINASE"/>
    <property type="match status" value="1"/>
</dbReference>
<dbReference type="HAMAP" id="MF_00590">
    <property type="entry name" value="Dephospho_CoA_kinase_GTP_dep"/>
    <property type="match status" value="1"/>
</dbReference>
<feature type="binding site" evidence="6">
    <location>
        <position position="59"/>
    </location>
    <ligand>
        <name>GTP</name>
        <dbReference type="ChEBI" id="CHEBI:37565"/>
    </ligand>
</feature>
<evidence type="ECO:0000313" key="7">
    <source>
        <dbReference type="EMBL" id="HDP15650.1"/>
    </source>
</evidence>
<reference evidence="7" key="1">
    <citation type="journal article" date="2020" name="mSystems">
        <title>Genome- and Community-Level Interaction Insights into Carbon Utilization and Element Cycling Functions of Hydrothermarchaeota in Hydrothermal Sediment.</title>
        <authorList>
            <person name="Zhou Z."/>
            <person name="Liu Y."/>
            <person name="Xu W."/>
            <person name="Pan J."/>
            <person name="Luo Z.H."/>
            <person name="Li M."/>
        </authorList>
    </citation>
    <scope>NUCLEOTIDE SEQUENCE [LARGE SCALE GENOMIC DNA]</scope>
    <source>
        <strain evidence="7">SpSt-116</strain>
    </source>
</reference>
<dbReference type="EC" id="2.7.1.237" evidence="6"/>
<keyword evidence="3 6" id="KW-0418">Kinase</keyword>
<dbReference type="InterPro" id="IPR007164">
    <property type="entry name" value="GTP-dep_dephospho-CoA_kin"/>
</dbReference>
<evidence type="ECO:0000256" key="2">
    <source>
        <dbReference type="ARBA" id="ARBA00022741"/>
    </source>
</evidence>
<comment type="caution">
    <text evidence="6">Lacks conserved residue(s) required for the propagation of feature annotation.</text>
</comment>
<dbReference type="GO" id="GO:0016301">
    <property type="term" value="F:kinase activity"/>
    <property type="evidence" value="ECO:0007669"/>
    <property type="project" value="UniProtKB-UniRule"/>
</dbReference>
<dbReference type="EMBL" id="DSAY01000139">
    <property type="protein sequence ID" value="HDP15650.1"/>
    <property type="molecule type" value="Genomic_DNA"/>
</dbReference>
<comment type="similarity">
    <text evidence="6">Belongs to the GTP-dependent DPCK family.</text>
</comment>
<sequence length="185" mass="21195">MEETDWSLLRMKSTSECRNMLSYSWGYLFYEDPPLSVDRAIEAINDSRFGKNIILVGDVVSVNFFRRGWGDIFVVDSKTRRNISIRQEDAYGTILKCKNPAGTISRECFEVFKTAFKLLEEKKPPIFVQVDGEEDLLSLVALYLCPAGASWIIYGHFKGFICAIPCTPYFKSVAKRLIEGCFEKR</sequence>
<dbReference type="UniPathway" id="UPA00241"/>
<accession>A0A7C1GLK1</accession>
<dbReference type="AlphaFoldDB" id="A0A7C1GLK1"/>
<feature type="binding site" evidence="6">
    <location>
        <position position="78"/>
    </location>
    <ligand>
        <name>GTP</name>
        <dbReference type="ChEBI" id="CHEBI:37565"/>
    </ligand>
</feature>
<keyword evidence="1 6" id="KW-0808">Transferase</keyword>
<comment type="catalytic activity">
    <reaction evidence="6">
        <text>3'-dephospho-CoA + GTP = GDP + CoA + H(+)</text>
        <dbReference type="Rhea" id="RHEA:61156"/>
        <dbReference type="ChEBI" id="CHEBI:15378"/>
        <dbReference type="ChEBI" id="CHEBI:37565"/>
        <dbReference type="ChEBI" id="CHEBI:57287"/>
        <dbReference type="ChEBI" id="CHEBI:57328"/>
        <dbReference type="ChEBI" id="CHEBI:58189"/>
        <dbReference type="EC" id="2.7.1.237"/>
    </reaction>
</comment>
<evidence type="ECO:0000256" key="3">
    <source>
        <dbReference type="ARBA" id="ARBA00022777"/>
    </source>
</evidence>
<feature type="binding site" evidence="6">
    <location>
        <position position="60"/>
    </location>
    <ligand>
        <name>GTP</name>
        <dbReference type="ChEBI" id="CHEBI:37565"/>
    </ligand>
</feature>
<keyword evidence="5 6" id="KW-0342">GTP-binding</keyword>
<evidence type="ECO:0000256" key="1">
    <source>
        <dbReference type="ARBA" id="ARBA00022679"/>
    </source>
</evidence>
<feature type="binding site" evidence="6">
    <location>
        <position position="58"/>
    </location>
    <ligand>
        <name>GTP</name>
        <dbReference type="ChEBI" id="CHEBI:37565"/>
    </ligand>
</feature>
<gene>
    <name evidence="7" type="ORF">ENN26_07765</name>
</gene>
<keyword evidence="2 6" id="KW-0547">Nucleotide-binding</keyword>
<comment type="function">
    <text evidence="6">Catalyzes the GTP-dependent phosphorylation of the 3'-hydroxyl group of dephosphocoenzyme A to form coenzyme A (CoA).</text>
</comment>
<evidence type="ECO:0000256" key="4">
    <source>
        <dbReference type="ARBA" id="ARBA00022993"/>
    </source>
</evidence>
<evidence type="ECO:0000256" key="6">
    <source>
        <dbReference type="HAMAP-Rule" id="MF_00590"/>
    </source>
</evidence>